<dbReference type="Pfam" id="PF06775">
    <property type="entry name" value="Seipin"/>
    <property type="match status" value="1"/>
</dbReference>
<keyword evidence="2 7" id="KW-0812">Transmembrane</keyword>
<dbReference type="PANTHER" id="PTHR21212">
    <property type="entry name" value="BERNARDINELLI-SEIP CONGENITAL LIPODYSTROPHY 2 HOMOLOG BSCL2 PROTEIN"/>
    <property type="match status" value="1"/>
</dbReference>
<organism evidence="8 9">
    <name type="scientific">Erythranthe guttata</name>
    <name type="common">Yellow monkey flower</name>
    <name type="synonym">Mimulus guttatus</name>
    <dbReference type="NCBI Taxonomy" id="4155"/>
    <lineage>
        <taxon>Eukaryota</taxon>
        <taxon>Viridiplantae</taxon>
        <taxon>Streptophyta</taxon>
        <taxon>Embryophyta</taxon>
        <taxon>Tracheophyta</taxon>
        <taxon>Spermatophyta</taxon>
        <taxon>Magnoliopsida</taxon>
        <taxon>eudicotyledons</taxon>
        <taxon>Gunneridae</taxon>
        <taxon>Pentapetalae</taxon>
        <taxon>asterids</taxon>
        <taxon>lamiids</taxon>
        <taxon>Lamiales</taxon>
        <taxon>Phrymaceae</taxon>
        <taxon>Erythranthe</taxon>
    </lineage>
</organism>
<evidence type="ECO:0000313" key="8">
    <source>
        <dbReference type="EMBL" id="EYU29541.1"/>
    </source>
</evidence>
<evidence type="ECO:0000256" key="7">
    <source>
        <dbReference type="SAM" id="Phobius"/>
    </source>
</evidence>
<evidence type="ECO:0000256" key="4">
    <source>
        <dbReference type="ARBA" id="ARBA00022989"/>
    </source>
</evidence>
<feature type="transmembrane region" description="Helical" evidence="7">
    <location>
        <begin position="32"/>
        <end position="56"/>
    </location>
</feature>
<comment type="subcellular location">
    <subcellularLocation>
        <location evidence="1">Endoplasmic reticulum membrane</location>
        <topology evidence="1">Multi-pass membrane protein</topology>
    </subcellularLocation>
</comment>
<dbReference type="GO" id="GO:0034389">
    <property type="term" value="P:lipid droplet organization"/>
    <property type="evidence" value="ECO:0000318"/>
    <property type="project" value="GO_Central"/>
</dbReference>
<dbReference type="GO" id="GO:0005789">
    <property type="term" value="C:endoplasmic reticulum membrane"/>
    <property type="evidence" value="ECO:0000318"/>
    <property type="project" value="GO_Central"/>
</dbReference>
<accession>A0A022QNN7</accession>
<evidence type="ECO:0000256" key="2">
    <source>
        <dbReference type="ARBA" id="ARBA00022692"/>
    </source>
</evidence>
<dbReference type="GO" id="GO:0019915">
    <property type="term" value="P:lipid storage"/>
    <property type="evidence" value="ECO:0000318"/>
    <property type="project" value="GO_Central"/>
</dbReference>
<evidence type="ECO:0000313" key="9">
    <source>
        <dbReference type="Proteomes" id="UP000030748"/>
    </source>
</evidence>
<feature type="transmembrane region" description="Helical" evidence="7">
    <location>
        <begin position="108"/>
        <end position="130"/>
    </location>
</feature>
<gene>
    <name evidence="8" type="ORF">MIMGU_mgv1a018300mg</name>
</gene>
<dbReference type="GO" id="GO:0006629">
    <property type="term" value="P:lipid metabolic process"/>
    <property type="evidence" value="ECO:0007669"/>
    <property type="project" value="UniProtKB-KW"/>
</dbReference>
<dbReference type="Proteomes" id="UP000030748">
    <property type="component" value="Unassembled WGS sequence"/>
</dbReference>
<evidence type="ECO:0000256" key="6">
    <source>
        <dbReference type="ARBA" id="ARBA00023136"/>
    </source>
</evidence>
<dbReference type="InterPro" id="IPR009617">
    <property type="entry name" value="Seipin"/>
</dbReference>
<dbReference type="CDD" id="cd23995">
    <property type="entry name" value="Seipin_BSCL2_like"/>
    <property type="match status" value="1"/>
</dbReference>
<evidence type="ECO:0000256" key="3">
    <source>
        <dbReference type="ARBA" id="ARBA00022824"/>
    </source>
</evidence>
<dbReference type="EMBL" id="KI631205">
    <property type="protein sequence ID" value="EYU29541.1"/>
    <property type="molecule type" value="Genomic_DNA"/>
</dbReference>
<evidence type="ECO:0000256" key="1">
    <source>
        <dbReference type="ARBA" id="ARBA00004477"/>
    </source>
</evidence>
<dbReference type="GO" id="GO:0140042">
    <property type="term" value="P:lipid droplet formation"/>
    <property type="evidence" value="ECO:0007669"/>
    <property type="project" value="UniProtKB-ARBA"/>
</dbReference>
<feature type="transmembrane region" description="Helical" evidence="7">
    <location>
        <begin position="68"/>
        <end position="88"/>
    </location>
</feature>
<sequence length="349" mass="40154">AACISTLANFPFDIVDFFTVMALDFVGFQIRLFFRFLIFPIRVFHFWLMLMMFPFRTLTRIRDDVKKGMMRACGALYARVASFVWNRVNSPRSVMKMAIRFGKGLFCSFYVFLVLLGLLVLGFLASGLVMRNLTEEPILRTENLNFDYTKTSPFALVKLASSPEESMLKRTIPFDHKMQLTISFTLPESDYNRKLGIFQVRVESLSANGKPTFGSSYPTMLRFKSQPIRFAESLFKSVPLITGFQSEVQYLKIVIGEFAEGHEPTSSFKVILEPRAEFKTGSGVPEIYSASMDIKSRLPPLKRIVWSWRRTVFVWIGFTVFVCEMMFVLLLCRPFILPGLGKFSKKKMN</sequence>
<name>A0A022QNN7_ERYGU</name>
<keyword evidence="3" id="KW-0256">Endoplasmic reticulum</keyword>
<evidence type="ECO:0000256" key="5">
    <source>
        <dbReference type="ARBA" id="ARBA00023098"/>
    </source>
</evidence>
<keyword evidence="5" id="KW-0443">Lipid metabolism</keyword>
<keyword evidence="4 7" id="KW-1133">Transmembrane helix</keyword>
<dbReference type="AlphaFoldDB" id="A0A022QNN7"/>
<keyword evidence="9" id="KW-1185">Reference proteome</keyword>
<dbReference type="STRING" id="4155.A0A022QNN7"/>
<feature type="non-terminal residue" evidence="8">
    <location>
        <position position="1"/>
    </location>
</feature>
<proteinExistence type="predicted"/>
<keyword evidence="6 7" id="KW-0472">Membrane</keyword>
<reference evidence="8 9" key="1">
    <citation type="journal article" date="2013" name="Proc. Natl. Acad. Sci. U.S.A.">
        <title>Fine-scale variation in meiotic recombination in Mimulus inferred from population shotgun sequencing.</title>
        <authorList>
            <person name="Hellsten U."/>
            <person name="Wright K.M."/>
            <person name="Jenkins J."/>
            <person name="Shu S."/>
            <person name="Yuan Y."/>
            <person name="Wessler S.R."/>
            <person name="Schmutz J."/>
            <person name="Willis J.H."/>
            <person name="Rokhsar D.S."/>
        </authorList>
    </citation>
    <scope>NUCLEOTIDE SEQUENCE [LARGE SCALE GENOMIC DNA]</scope>
    <source>
        <strain evidence="9">cv. DUN x IM62</strain>
    </source>
</reference>
<protein>
    <recommendedName>
        <fullName evidence="10">Seipin</fullName>
    </recommendedName>
</protein>
<evidence type="ECO:0008006" key="10">
    <source>
        <dbReference type="Google" id="ProtNLM"/>
    </source>
</evidence>
<dbReference type="eggNOG" id="KOG4200">
    <property type="taxonomic scope" value="Eukaryota"/>
</dbReference>
<feature type="transmembrane region" description="Helical" evidence="7">
    <location>
        <begin position="312"/>
        <end position="336"/>
    </location>
</feature>
<dbReference type="PANTHER" id="PTHR21212:SF6">
    <property type="entry name" value="SEIPIN-2-LIKE"/>
    <property type="match status" value="1"/>
</dbReference>